<reference evidence="2" key="1">
    <citation type="submission" date="2022-07" db="EMBL/GenBank/DDBJ databases">
        <authorList>
            <person name="Trinca V."/>
            <person name="Uliana J.V.C."/>
            <person name="Torres T.T."/>
            <person name="Ward R.J."/>
            <person name="Monesi N."/>
        </authorList>
    </citation>
    <scope>NUCLEOTIDE SEQUENCE</scope>
    <source>
        <strain evidence="2">HSMRA1968</strain>
        <tissue evidence="2">Whole embryos</tissue>
    </source>
</reference>
<dbReference type="EMBL" id="WJQU01000002">
    <property type="protein sequence ID" value="KAJ6643233.1"/>
    <property type="molecule type" value="Genomic_DNA"/>
</dbReference>
<feature type="compositionally biased region" description="Polar residues" evidence="1">
    <location>
        <begin position="9"/>
        <end position="28"/>
    </location>
</feature>
<accession>A0A9Q0N443</accession>
<organism evidence="2 3">
    <name type="scientific">Pseudolycoriella hygida</name>
    <dbReference type="NCBI Taxonomy" id="35572"/>
    <lineage>
        <taxon>Eukaryota</taxon>
        <taxon>Metazoa</taxon>
        <taxon>Ecdysozoa</taxon>
        <taxon>Arthropoda</taxon>
        <taxon>Hexapoda</taxon>
        <taxon>Insecta</taxon>
        <taxon>Pterygota</taxon>
        <taxon>Neoptera</taxon>
        <taxon>Endopterygota</taxon>
        <taxon>Diptera</taxon>
        <taxon>Nematocera</taxon>
        <taxon>Sciaroidea</taxon>
        <taxon>Sciaridae</taxon>
        <taxon>Pseudolycoriella</taxon>
    </lineage>
</organism>
<keyword evidence="3" id="KW-1185">Reference proteome</keyword>
<feature type="region of interest" description="Disordered" evidence="1">
    <location>
        <begin position="1"/>
        <end position="43"/>
    </location>
</feature>
<name>A0A9Q0N443_9DIPT</name>
<evidence type="ECO:0000313" key="3">
    <source>
        <dbReference type="Proteomes" id="UP001151699"/>
    </source>
</evidence>
<proteinExistence type="predicted"/>
<comment type="caution">
    <text evidence="2">The sequence shown here is derived from an EMBL/GenBank/DDBJ whole genome shotgun (WGS) entry which is preliminary data.</text>
</comment>
<evidence type="ECO:0000256" key="1">
    <source>
        <dbReference type="SAM" id="MobiDB-lite"/>
    </source>
</evidence>
<dbReference type="Proteomes" id="UP001151699">
    <property type="component" value="Chromosome B"/>
</dbReference>
<sequence length="77" mass="8196">MRQAATIVDNKSSLGTRSNLVNNAQPISITGAPGFDSNGQHGEHLTSASVSAKSDYDSHTPFLPFLESSNFIFATLK</sequence>
<gene>
    <name evidence="2" type="ORF">Bhyg_08191</name>
</gene>
<protein>
    <submittedName>
        <fullName evidence="2">Uncharacterized protein</fullName>
    </submittedName>
</protein>
<dbReference type="AlphaFoldDB" id="A0A9Q0N443"/>
<evidence type="ECO:0000313" key="2">
    <source>
        <dbReference type="EMBL" id="KAJ6643233.1"/>
    </source>
</evidence>